<dbReference type="Proteomes" id="UP000016569">
    <property type="component" value="Unassembled WGS sequence"/>
</dbReference>
<keyword evidence="3" id="KW-0456">Lyase</keyword>
<evidence type="ECO:0000313" key="6">
    <source>
        <dbReference type="EMBL" id="GAD59461.1"/>
    </source>
</evidence>
<feature type="domain" description="SAF" evidence="5">
    <location>
        <begin position="475"/>
        <end position="544"/>
    </location>
</feature>
<dbReference type="PANTHER" id="PTHR30536:SF5">
    <property type="entry name" value="ALTRONATE DEHYDRATASE"/>
    <property type="match status" value="1"/>
</dbReference>
<proteinExistence type="inferred from homology"/>
<dbReference type="InterPro" id="IPR000669">
    <property type="entry name" value="Mannitol_DH"/>
</dbReference>
<keyword evidence="7" id="KW-1185">Reference proteome</keyword>
<dbReference type="PANTHER" id="PTHR30536">
    <property type="entry name" value="ALTRONATE/GALACTARATE DEHYDRATASE"/>
    <property type="match status" value="1"/>
</dbReference>
<accession>A0A8E0NBT7</accession>
<keyword evidence="6" id="KW-0378">Hydrolase</keyword>
<dbReference type="InterPro" id="IPR048332">
    <property type="entry name" value="GD_AH_C"/>
</dbReference>
<dbReference type="InterPro" id="IPR013974">
    <property type="entry name" value="SAF"/>
</dbReference>
<dbReference type="EMBL" id="BATC01000028">
    <property type="protein sequence ID" value="GAD59461.1"/>
    <property type="molecule type" value="Genomic_DNA"/>
</dbReference>
<feature type="compositionally biased region" description="Pro residues" evidence="4">
    <location>
        <begin position="389"/>
        <end position="402"/>
    </location>
</feature>
<reference evidence="7" key="1">
    <citation type="journal article" date="2013" name="Genome Announc.">
        <title>Draft Genome Sequence of the Dimorphic Prosthecate Bacterium Brevundimonas abyssalis TAR-001T.</title>
        <authorList>
            <person name="Tsubouchi T."/>
            <person name="Nishi S."/>
            <person name="Usui K."/>
            <person name="Shimane Y."/>
            <person name="Takaki Y."/>
            <person name="Maruyama T."/>
            <person name="Hatada Y."/>
        </authorList>
    </citation>
    <scope>NUCLEOTIDE SEQUENCE [LARGE SCALE GENOMIC DNA]</scope>
    <source>
        <strain evidence="7">TAR-001</strain>
    </source>
</reference>
<feature type="compositionally biased region" description="Basic residues" evidence="4">
    <location>
        <begin position="444"/>
        <end position="459"/>
    </location>
</feature>
<comment type="caution">
    <text evidence="6">The sequence shown here is derived from an EMBL/GenBank/DDBJ whole genome shotgun (WGS) entry which is preliminary data.</text>
</comment>
<dbReference type="InterPro" id="IPR008927">
    <property type="entry name" value="6-PGluconate_DH-like_C_sf"/>
</dbReference>
<dbReference type="InterPro" id="IPR013118">
    <property type="entry name" value="Mannitol_DH_C"/>
</dbReference>
<dbReference type="Gene3D" id="3.40.50.720">
    <property type="entry name" value="NAD(P)-binding Rossmann-like Domain"/>
    <property type="match status" value="1"/>
</dbReference>
<keyword evidence="2" id="KW-0560">Oxidoreductase</keyword>
<evidence type="ECO:0000256" key="3">
    <source>
        <dbReference type="ARBA" id="ARBA00023239"/>
    </source>
</evidence>
<evidence type="ECO:0000256" key="1">
    <source>
        <dbReference type="ARBA" id="ARBA00010986"/>
    </source>
</evidence>
<organism evidence="6 7">
    <name type="scientific">Brevundimonas abyssalis TAR-001</name>
    <dbReference type="NCBI Taxonomy" id="1391729"/>
    <lineage>
        <taxon>Bacteria</taxon>
        <taxon>Pseudomonadati</taxon>
        <taxon>Pseudomonadota</taxon>
        <taxon>Alphaproteobacteria</taxon>
        <taxon>Caulobacterales</taxon>
        <taxon>Caulobacteraceae</taxon>
        <taxon>Brevundimonas</taxon>
    </lineage>
</organism>
<dbReference type="GO" id="GO:0016787">
    <property type="term" value="F:hydrolase activity"/>
    <property type="evidence" value="ECO:0007669"/>
    <property type="project" value="UniProtKB-KW"/>
</dbReference>
<name>A0A8E0NBT7_9CAUL</name>
<comment type="similarity">
    <text evidence="1">Belongs to the UxaA family.</text>
</comment>
<evidence type="ECO:0000256" key="4">
    <source>
        <dbReference type="SAM" id="MobiDB-lite"/>
    </source>
</evidence>
<gene>
    <name evidence="6" type="ORF">MBEBAB_1711</name>
</gene>
<dbReference type="Pfam" id="PF04295">
    <property type="entry name" value="GD_AH_second"/>
    <property type="match status" value="1"/>
</dbReference>
<dbReference type="Gene3D" id="2.30.130.110">
    <property type="match status" value="1"/>
</dbReference>
<dbReference type="SUPFAM" id="SSF51735">
    <property type="entry name" value="NAD(P)-binding Rossmann-fold domains"/>
    <property type="match status" value="1"/>
</dbReference>
<dbReference type="GO" id="GO:0016491">
    <property type="term" value="F:oxidoreductase activity"/>
    <property type="evidence" value="ECO:0007669"/>
    <property type="project" value="UniProtKB-KW"/>
</dbReference>
<dbReference type="Gene3D" id="1.10.1040.10">
    <property type="entry name" value="N-(1-d-carboxylethyl)-l-norvaline Dehydrogenase, domain 2"/>
    <property type="match status" value="1"/>
</dbReference>
<dbReference type="GO" id="GO:0016829">
    <property type="term" value="F:lyase activity"/>
    <property type="evidence" value="ECO:0007669"/>
    <property type="project" value="UniProtKB-KW"/>
</dbReference>
<dbReference type="CDD" id="cd11613">
    <property type="entry name" value="SAF_AH_GD"/>
    <property type="match status" value="1"/>
</dbReference>
<evidence type="ECO:0000313" key="7">
    <source>
        <dbReference type="Proteomes" id="UP000016569"/>
    </source>
</evidence>
<evidence type="ECO:0000256" key="2">
    <source>
        <dbReference type="ARBA" id="ARBA00023002"/>
    </source>
</evidence>
<dbReference type="Pfam" id="PF08666">
    <property type="entry name" value="SAF"/>
    <property type="match status" value="1"/>
</dbReference>
<dbReference type="GO" id="GO:0019698">
    <property type="term" value="P:D-galacturonate catabolic process"/>
    <property type="evidence" value="ECO:0007669"/>
    <property type="project" value="TreeGrafter"/>
</dbReference>
<dbReference type="Pfam" id="PF20629">
    <property type="entry name" value="GD_AH_C"/>
    <property type="match status" value="1"/>
</dbReference>
<feature type="region of interest" description="Disordered" evidence="4">
    <location>
        <begin position="381"/>
        <end position="459"/>
    </location>
</feature>
<dbReference type="InterPro" id="IPR052172">
    <property type="entry name" value="UxaA_altronate/galactarate_dh"/>
</dbReference>
<dbReference type="InterPro" id="IPR007392">
    <property type="entry name" value="GD_AH_second"/>
</dbReference>
<dbReference type="AlphaFoldDB" id="A0A8E0NBT7"/>
<sequence>MVHLGVGAFHRAHQAVVFDDALAAGDPRWGVLGASLRSPGVRDQLNPQDGLYSVVVRDGDRRDVRIIGAIGQVLVAPEDPAVLVAAMTHPDVHMVTLTVTEKGYRLDPASGALMIDDADVAADLSNLSAPRTAPGFVTAALAARRAAGLPPFTVVSCDNVPHNGARIRQAVLDMAGRIDPGLKNWIEAHGAFPQTMVDRIVPATTPDDVAANEALLGAADQGMVKTEPFTQWVIEDRFAGPRPDFESLGVQVTADVAPWEDAKLRLLNGAHSAIAYLGGLAGLQYVDQVVAIPAYARFVEALWDEAESTLSPPPGLDVAAYRGELMRRFANSALQHRTVQIAMDGSQKLPQRLLAACARGLKRISPSTPWPWPWRAGCAGRTAWTTPETPSPWTTPSPPRPPAASRARPDPPPRSPPCWTCPPFFRPPSPPTPGSPGCRQRPSQPRRARRRGRCRRLRGKPAQVMTRVLILNPADDVAVALEDLAAGATPDGLAVPVRDDVAAGHKVARHAIAGGAIVRKYGQVIGRARAAIPAGAHVHTHNLAMADDSRDAEIGVDARPVAVQPGATFEGYVRADGRVGTRNYIGVLTSVNCSATVARRIADSFRPEDHPGVDGVVAFTHQGGCGGASMSPDVTLLQRTLAGYARHPNFAGILVVGLGCEANQIPDFMAREGLQAGPALRAMTIQEAGGTSRAIEQGQAIVREMIAEAAKATRQTVSAEHLTVGLQCGGSDGWSGVTANPALGAAVDRLVAQGGSAMLSETPEIWGAEHLLLRRAASQGVADRLNARLDWWRDYAERHQMELNNNPSPGNLKGGLTTILEKSLGAVAKSGSTPLNDVIGYAEPLTVKGLSFMDSPGYDPCSATGQIASGANLIVFTTGRGSVFGAKPAPSIKVASNAKLASWMDEDMDIDASPVLTGASLAEVGDLIFARILAVASGEPSKSEALGVGDNEFVPWQVGAYL</sequence>
<dbReference type="SUPFAM" id="SSF48179">
    <property type="entry name" value="6-phosphogluconate dehydrogenase C-terminal domain-like"/>
    <property type="match status" value="1"/>
</dbReference>
<dbReference type="InterPro" id="IPR044144">
    <property type="entry name" value="SAF_UxaA/GarD"/>
</dbReference>
<protein>
    <submittedName>
        <fullName evidence="6">Altronate hydrolase</fullName>
    </submittedName>
</protein>
<feature type="compositionally biased region" description="Pro residues" evidence="4">
    <location>
        <begin position="410"/>
        <end position="434"/>
    </location>
</feature>
<dbReference type="Pfam" id="PF01232">
    <property type="entry name" value="Mannitol_dh"/>
    <property type="match status" value="1"/>
</dbReference>
<dbReference type="InterPro" id="IPR013328">
    <property type="entry name" value="6PGD_dom2"/>
</dbReference>
<dbReference type="InterPro" id="IPR036291">
    <property type="entry name" value="NAD(P)-bd_dom_sf"/>
</dbReference>
<evidence type="ECO:0000259" key="5">
    <source>
        <dbReference type="SMART" id="SM00858"/>
    </source>
</evidence>
<dbReference type="PRINTS" id="PR00084">
    <property type="entry name" value="MTLDHDRGNASE"/>
</dbReference>
<dbReference type="Pfam" id="PF08125">
    <property type="entry name" value="Mannitol_dh_C"/>
    <property type="match status" value="1"/>
</dbReference>
<dbReference type="InterPro" id="IPR013131">
    <property type="entry name" value="Mannitol_DH_N"/>
</dbReference>
<dbReference type="SMART" id="SM00858">
    <property type="entry name" value="SAF"/>
    <property type="match status" value="1"/>
</dbReference>